<dbReference type="CDD" id="cd01672">
    <property type="entry name" value="TMPK"/>
    <property type="match status" value="1"/>
</dbReference>
<keyword evidence="4 12" id="KW-0808">Transferase</keyword>
<protein>
    <recommendedName>
        <fullName evidence="3 12">Thymidylate kinase</fullName>
        <ecNumber evidence="2 12">2.7.4.9</ecNumber>
    </recommendedName>
    <alternativeName>
        <fullName evidence="9 12">dTMP kinase</fullName>
    </alternativeName>
</protein>
<dbReference type="KEGG" id="nhl:Nhal_3122"/>
<sequence length="213" mass="23499">MGRGCFISVEGIEGAGKSTQLKFIQQLLESAGKAVTVTREPGGTPLGEQIRTLLLTPRLEGMSAETELLLMFAARVEHVRQVISPALARGRWVLCDRFTGASYAYQGGGRGLPLARIEALEHWALNHLRPDLTLLLDVPVGVGLQRAASRRQQPDRFEQEQAGFFECVRKAYLSLAKERVDEFRLIDASMPLPEVQEAIQQVIMAFIEANQGA</sequence>
<gene>
    <name evidence="12" type="primary">tmk</name>
    <name evidence="14" type="ordered locus">Nhal_3122</name>
</gene>
<keyword evidence="6 12" id="KW-0547">Nucleotide-binding</keyword>
<dbReference type="InterPro" id="IPR018094">
    <property type="entry name" value="Thymidylate_kinase"/>
</dbReference>
<dbReference type="EC" id="2.7.4.9" evidence="2 12"/>
<proteinExistence type="inferred from homology"/>
<dbReference type="GO" id="GO:0005829">
    <property type="term" value="C:cytosol"/>
    <property type="evidence" value="ECO:0007669"/>
    <property type="project" value="TreeGrafter"/>
</dbReference>
<comment type="similarity">
    <text evidence="1 12">Belongs to the thymidylate kinase family.</text>
</comment>
<dbReference type="SUPFAM" id="SSF52540">
    <property type="entry name" value="P-loop containing nucleoside triphosphate hydrolases"/>
    <property type="match status" value="1"/>
</dbReference>
<evidence type="ECO:0000256" key="5">
    <source>
        <dbReference type="ARBA" id="ARBA00022727"/>
    </source>
</evidence>
<evidence type="ECO:0000256" key="11">
    <source>
        <dbReference type="ARBA" id="ARBA00057735"/>
    </source>
</evidence>
<dbReference type="InterPro" id="IPR039430">
    <property type="entry name" value="Thymidylate_kin-like_dom"/>
</dbReference>
<dbReference type="Gene3D" id="3.40.50.300">
    <property type="entry name" value="P-loop containing nucleotide triphosphate hydrolases"/>
    <property type="match status" value="1"/>
</dbReference>
<evidence type="ECO:0000256" key="8">
    <source>
        <dbReference type="ARBA" id="ARBA00022840"/>
    </source>
</evidence>
<dbReference type="GO" id="GO:0006235">
    <property type="term" value="P:dTTP biosynthetic process"/>
    <property type="evidence" value="ECO:0007669"/>
    <property type="project" value="UniProtKB-UniRule"/>
</dbReference>
<evidence type="ECO:0000256" key="12">
    <source>
        <dbReference type="HAMAP-Rule" id="MF_00165"/>
    </source>
</evidence>
<dbReference type="RefSeq" id="WP_013034024.1">
    <property type="nucleotide sequence ID" value="NC_013960.1"/>
</dbReference>
<accession>D5BZG0</accession>
<dbReference type="eggNOG" id="COG0125">
    <property type="taxonomic scope" value="Bacteria"/>
</dbReference>
<name>D5BZG0_NITHN</name>
<dbReference type="PANTHER" id="PTHR10344:SF4">
    <property type="entry name" value="UMP-CMP KINASE 2, MITOCHONDRIAL"/>
    <property type="match status" value="1"/>
</dbReference>
<feature type="domain" description="Thymidylate kinase-like" evidence="13">
    <location>
        <begin position="9"/>
        <end position="199"/>
    </location>
</feature>
<dbReference type="GO" id="GO:0005524">
    <property type="term" value="F:ATP binding"/>
    <property type="evidence" value="ECO:0007669"/>
    <property type="project" value="UniProtKB-UniRule"/>
</dbReference>
<evidence type="ECO:0000313" key="15">
    <source>
        <dbReference type="Proteomes" id="UP000001844"/>
    </source>
</evidence>
<dbReference type="FunFam" id="3.40.50.300:FF:000225">
    <property type="entry name" value="Thymidylate kinase"/>
    <property type="match status" value="1"/>
</dbReference>
<dbReference type="Pfam" id="PF02223">
    <property type="entry name" value="Thymidylate_kin"/>
    <property type="match status" value="1"/>
</dbReference>
<comment type="function">
    <text evidence="11 12">Phosphorylation of dTMP to form dTDP in both de novo and salvage pathways of dTTP synthesis.</text>
</comment>
<dbReference type="HOGENOM" id="CLU_049131_0_2_6"/>
<evidence type="ECO:0000256" key="1">
    <source>
        <dbReference type="ARBA" id="ARBA00009776"/>
    </source>
</evidence>
<evidence type="ECO:0000256" key="2">
    <source>
        <dbReference type="ARBA" id="ARBA00012980"/>
    </source>
</evidence>
<dbReference type="GO" id="GO:0004798">
    <property type="term" value="F:dTMP kinase activity"/>
    <property type="evidence" value="ECO:0007669"/>
    <property type="project" value="UniProtKB-UniRule"/>
</dbReference>
<evidence type="ECO:0000256" key="9">
    <source>
        <dbReference type="ARBA" id="ARBA00029962"/>
    </source>
</evidence>
<dbReference type="GO" id="GO:0006233">
    <property type="term" value="P:dTDP biosynthetic process"/>
    <property type="evidence" value="ECO:0007669"/>
    <property type="project" value="InterPro"/>
</dbReference>
<keyword evidence="8 12" id="KW-0067">ATP-binding</keyword>
<organism evidence="14 15">
    <name type="scientific">Nitrosococcus halophilus (strain Nc4)</name>
    <dbReference type="NCBI Taxonomy" id="472759"/>
    <lineage>
        <taxon>Bacteria</taxon>
        <taxon>Pseudomonadati</taxon>
        <taxon>Pseudomonadota</taxon>
        <taxon>Gammaproteobacteria</taxon>
        <taxon>Chromatiales</taxon>
        <taxon>Chromatiaceae</taxon>
        <taxon>Nitrosococcus</taxon>
    </lineage>
</organism>
<evidence type="ECO:0000256" key="3">
    <source>
        <dbReference type="ARBA" id="ARBA00017144"/>
    </source>
</evidence>
<dbReference type="PANTHER" id="PTHR10344">
    <property type="entry name" value="THYMIDYLATE KINASE"/>
    <property type="match status" value="1"/>
</dbReference>
<dbReference type="OrthoDB" id="9774907at2"/>
<dbReference type="STRING" id="472759.Nhal_3122"/>
<reference evidence="15" key="1">
    <citation type="submission" date="2010-04" db="EMBL/GenBank/DDBJ databases">
        <title>Complete genome sequence of Nitrosococcus halophilus Nc4, a salt-adapted, aerobic obligate ammonia-oxidizing sulfur purple bacterium.</title>
        <authorList>
            <consortium name="US DOE Joint Genome Institute"/>
            <person name="Campbell M.A."/>
            <person name="Malfatti S.A."/>
            <person name="Chain P.S.G."/>
            <person name="Heidelberg J.F."/>
            <person name="Ward B.B."/>
            <person name="Klotz M.G."/>
        </authorList>
    </citation>
    <scope>NUCLEOTIDE SEQUENCE [LARGE SCALE GENOMIC DNA]</scope>
    <source>
        <strain evidence="15">Nc4</strain>
    </source>
</reference>
<feature type="binding site" evidence="12">
    <location>
        <begin position="11"/>
        <end position="18"/>
    </location>
    <ligand>
        <name>ATP</name>
        <dbReference type="ChEBI" id="CHEBI:30616"/>
    </ligand>
</feature>
<evidence type="ECO:0000256" key="7">
    <source>
        <dbReference type="ARBA" id="ARBA00022777"/>
    </source>
</evidence>
<dbReference type="AlphaFoldDB" id="D5BZG0"/>
<comment type="catalytic activity">
    <reaction evidence="10 12">
        <text>dTMP + ATP = dTDP + ADP</text>
        <dbReference type="Rhea" id="RHEA:13517"/>
        <dbReference type="ChEBI" id="CHEBI:30616"/>
        <dbReference type="ChEBI" id="CHEBI:58369"/>
        <dbReference type="ChEBI" id="CHEBI:63528"/>
        <dbReference type="ChEBI" id="CHEBI:456216"/>
        <dbReference type="EC" id="2.7.4.9"/>
    </reaction>
</comment>
<evidence type="ECO:0000313" key="14">
    <source>
        <dbReference type="EMBL" id="ADE16174.1"/>
    </source>
</evidence>
<keyword evidence="5 12" id="KW-0545">Nucleotide biosynthesis</keyword>
<evidence type="ECO:0000256" key="6">
    <source>
        <dbReference type="ARBA" id="ARBA00022741"/>
    </source>
</evidence>
<keyword evidence="7 12" id="KW-0418">Kinase</keyword>
<evidence type="ECO:0000256" key="10">
    <source>
        <dbReference type="ARBA" id="ARBA00048743"/>
    </source>
</evidence>
<dbReference type="HAMAP" id="MF_00165">
    <property type="entry name" value="Thymidylate_kinase"/>
    <property type="match status" value="1"/>
</dbReference>
<evidence type="ECO:0000259" key="13">
    <source>
        <dbReference type="Pfam" id="PF02223"/>
    </source>
</evidence>
<dbReference type="EMBL" id="CP001798">
    <property type="protein sequence ID" value="ADE16174.1"/>
    <property type="molecule type" value="Genomic_DNA"/>
</dbReference>
<keyword evidence="15" id="KW-1185">Reference proteome</keyword>
<dbReference type="InterPro" id="IPR027417">
    <property type="entry name" value="P-loop_NTPase"/>
</dbReference>
<dbReference type="GO" id="GO:0006227">
    <property type="term" value="P:dUDP biosynthetic process"/>
    <property type="evidence" value="ECO:0007669"/>
    <property type="project" value="TreeGrafter"/>
</dbReference>
<dbReference type="Proteomes" id="UP000001844">
    <property type="component" value="Chromosome"/>
</dbReference>
<evidence type="ECO:0000256" key="4">
    <source>
        <dbReference type="ARBA" id="ARBA00022679"/>
    </source>
</evidence>
<dbReference type="NCBIfam" id="TIGR00041">
    <property type="entry name" value="DTMP_kinase"/>
    <property type="match status" value="1"/>
</dbReference>